<keyword evidence="3" id="KW-0479">Metal-binding</keyword>
<dbReference type="InterPro" id="IPR058240">
    <property type="entry name" value="rSAM_sf"/>
</dbReference>
<reference evidence="7 9" key="1">
    <citation type="submission" date="2015-05" db="EMBL/GenBank/DDBJ databases">
        <title>Genome assembly of Archangium gephyra DSM 2261.</title>
        <authorList>
            <person name="Sharma G."/>
            <person name="Subramanian S."/>
        </authorList>
    </citation>
    <scope>NUCLEOTIDE SEQUENCE [LARGE SCALE GENOMIC DNA]</scope>
    <source>
        <strain evidence="7 9">DSM 2261</strain>
    </source>
</reference>
<dbReference type="SFLD" id="SFLDS00029">
    <property type="entry name" value="Radical_SAM"/>
    <property type="match status" value="1"/>
</dbReference>
<dbReference type="RefSeq" id="WP_211276524.1">
    <property type="nucleotide sequence ID" value="NZ_CP011509.1"/>
</dbReference>
<dbReference type="KEGG" id="age:AA314_04873"/>
<dbReference type="EMBL" id="QUMU01000018">
    <property type="protein sequence ID" value="REG22879.1"/>
    <property type="molecule type" value="Genomic_DNA"/>
</dbReference>
<evidence type="ECO:0000313" key="8">
    <source>
        <dbReference type="EMBL" id="REG22879.1"/>
    </source>
</evidence>
<dbReference type="GO" id="GO:0003824">
    <property type="term" value="F:catalytic activity"/>
    <property type="evidence" value="ECO:0007669"/>
    <property type="project" value="InterPro"/>
</dbReference>
<keyword evidence="4" id="KW-0408">Iron</keyword>
<evidence type="ECO:0000256" key="1">
    <source>
        <dbReference type="ARBA" id="ARBA00001966"/>
    </source>
</evidence>
<comment type="cofactor">
    <cofactor evidence="1">
        <name>[4Fe-4S] cluster</name>
        <dbReference type="ChEBI" id="CHEBI:49883"/>
    </cofactor>
</comment>
<evidence type="ECO:0000256" key="4">
    <source>
        <dbReference type="ARBA" id="ARBA00023004"/>
    </source>
</evidence>
<dbReference type="PROSITE" id="PS51918">
    <property type="entry name" value="RADICAL_SAM"/>
    <property type="match status" value="1"/>
</dbReference>
<protein>
    <submittedName>
        <fullName evidence="7">Radical SAM domain protein</fullName>
    </submittedName>
    <submittedName>
        <fullName evidence="8">Ribosomal peptide maturation radical SAM protein 1</fullName>
    </submittedName>
</protein>
<dbReference type="EMBL" id="CP011509">
    <property type="protein sequence ID" value="AKJ03247.1"/>
    <property type="molecule type" value="Genomic_DNA"/>
</dbReference>
<evidence type="ECO:0000259" key="6">
    <source>
        <dbReference type="PROSITE" id="PS51918"/>
    </source>
</evidence>
<feature type="domain" description="Radical SAM core" evidence="6">
    <location>
        <begin position="280"/>
        <end position="499"/>
    </location>
</feature>
<dbReference type="PANTHER" id="PTHR43409">
    <property type="entry name" value="ANAEROBIC MAGNESIUM-PROTOPORPHYRIN IX MONOMETHYL ESTER CYCLASE-RELATED"/>
    <property type="match status" value="1"/>
</dbReference>
<keyword evidence="5" id="KW-0411">Iron-sulfur</keyword>
<dbReference type="InterPro" id="IPR051198">
    <property type="entry name" value="BchE-like"/>
</dbReference>
<reference evidence="8 10" key="2">
    <citation type="submission" date="2018-08" db="EMBL/GenBank/DDBJ databases">
        <title>Genomic Encyclopedia of Archaeal and Bacterial Type Strains, Phase II (KMG-II): from individual species to whole genera.</title>
        <authorList>
            <person name="Goeker M."/>
        </authorList>
    </citation>
    <scope>NUCLEOTIDE SEQUENCE [LARGE SCALE GENOMIC DNA]</scope>
    <source>
        <strain evidence="8 10">DSM 2261</strain>
    </source>
</reference>
<dbReference type="SFLD" id="SFLDG01082">
    <property type="entry name" value="B12-binding_domain_containing"/>
    <property type="match status" value="1"/>
</dbReference>
<dbReference type="SFLD" id="SFLDF00324">
    <property type="entry name" value="bacteriocin_maturation"/>
    <property type="match status" value="1"/>
</dbReference>
<evidence type="ECO:0000256" key="5">
    <source>
        <dbReference type="ARBA" id="ARBA00023014"/>
    </source>
</evidence>
<proteinExistence type="predicted"/>
<evidence type="ECO:0000256" key="2">
    <source>
        <dbReference type="ARBA" id="ARBA00022691"/>
    </source>
</evidence>
<dbReference type="PANTHER" id="PTHR43409:SF7">
    <property type="entry name" value="BLL1977 PROTEIN"/>
    <property type="match status" value="1"/>
</dbReference>
<keyword evidence="2" id="KW-0949">S-adenosyl-L-methionine</keyword>
<keyword evidence="10" id="KW-1185">Reference proteome</keyword>
<dbReference type="Proteomes" id="UP000256345">
    <property type="component" value="Unassembled WGS sequence"/>
</dbReference>
<accession>A0AAC8Q8X6</accession>
<dbReference type="GO" id="GO:0051536">
    <property type="term" value="F:iron-sulfur cluster binding"/>
    <property type="evidence" value="ECO:0007669"/>
    <property type="project" value="UniProtKB-KW"/>
</dbReference>
<dbReference type="InterPro" id="IPR007197">
    <property type="entry name" value="rSAM"/>
</dbReference>
<dbReference type="Gene3D" id="3.80.30.20">
    <property type="entry name" value="tm_1862 like domain"/>
    <property type="match status" value="1"/>
</dbReference>
<dbReference type="SUPFAM" id="SSF102114">
    <property type="entry name" value="Radical SAM enzymes"/>
    <property type="match status" value="1"/>
</dbReference>
<dbReference type="Gene3D" id="3.40.50.280">
    <property type="entry name" value="Cobalamin-binding domain"/>
    <property type="match status" value="1"/>
</dbReference>
<dbReference type="CDD" id="cd01335">
    <property type="entry name" value="Radical_SAM"/>
    <property type="match status" value="1"/>
</dbReference>
<sequence>MDMHSVSHPVVTGNAQAVATQAVPEVALVSMPFVSVVRPSIQLGLLKTLAEQTGIKASTFHLNLEFACQIGTTLYERLCRHRGRMFGDWLFSVAAFGSQAPDLEDRFLQDYEAEFQSLLADTGTTLERLKHLRHQEIPAYLDRMLALIPWERFRVVGFTCTFQQNAASFALARRLKERFPDLLCIFGGANFEGEMGLELVRSVDVVDYAVIGEADQAFPAFLNALNRGEDPCQVPGVVARSHGTVTPLRPGPPFEQLDTLPVPDYEEFFARAESLGLLTPAARRDLLIPFESARGCWWGQKQHCTFCGLNGTTMAFRAKTPERVLKELGELAKRYRTFRFEAVDNILAPSYLQKLFEPLVEAGRDYEFFYEVKSNLTRERIKTLRHGGVRRIQPGIESLNTHVLKLMRKGVTGIQNVNTLRWALYYGIDVSWNLLWGFPHETKEDYEEQLRLMRLLIHLQPPGGAGRIWMERYSPIFTDRKSFPALYVRPEASYTYVYPPSVQLEQVAYFFDYELHDTLPPSVYEESGRHVTVWQNAWQGPERPTLTFWSSPDFLQIDDSRWPGERGTYTFQGPLASIYAACSDRPMSAEELKREFALDVSEEEFAQWLADFCACGLMMKDGHQYLSLALPATRNR</sequence>
<dbReference type="InterPro" id="IPR023404">
    <property type="entry name" value="rSAM_horseshoe"/>
</dbReference>
<evidence type="ECO:0000313" key="10">
    <source>
        <dbReference type="Proteomes" id="UP000256345"/>
    </source>
</evidence>
<gene>
    <name evidence="7" type="ORF">AA314_04873</name>
    <name evidence="8" type="ORF">ATI61_11884</name>
</gene>
<name>A0AAC8Q8X6_9BACT</name>
<dbReference type="InterPro" id="IPR023984">
    <property type="entry name" value="rSAM_ocin_1"/>
</dbReference>
<dbReference type="AlphaFoldDB" id="A0AAC8Q8X6"/>
<dbReference type="Pfam" id="PF04055">
    <property type="entry name" value="Radical_SAM"/>
    <property type="match status" value="1"/>
</dbReference>
<dbReference type="Proteomes" id="UP000035579">
    <property type="component" value="Chromosome"/>
</dbReference>
<organism evidence="7 9">
    <name type="scientific">Archangium gephyra</name>
    <dbReference type="NCBI Taxonomy" id="48"/>
    <lineage>
        <taxon>Bacteria</taxon>
        <taxon>Pseudomonadati</taxon>
        <taxon>Myxococcota</taxon>
        <taxon>Myxococcia</taxon>
        <taxon>Myxococcales</taxon>
        <taxon>Cystobacterineae</taxon>
        <taxon>Archangiaceae</taxon>
        <taxon>Archangium</taxon>
    </lineage>
</organism>
<dbReference type="GO" id="GO:0005829">
    <property type="term" value="C:cytosol"/>
    <property type="evidence" value="ECO:0007669"/>
    <property type="project" value="TreeGrafter"/>
</dbReference>
<evidence type="ECO:0000313" key="9">
    <source>
        <dbReference type="Proteomes" id="UP000035579"/>
    </source>
</evidence>
<dbReference type="SMART" id="SM00729">
    <property type="entry name" value="Elp3"/>
    <property type="match status" value="1"/>
</dbReference>
<dbReference type="NCBIfam" id="TIGR03975">
    <property type="entry name" value="rSAM_ocin_1"/>
    <property type="match status" value="1"/>
</dbReference>
<dbReference type="GO" id="GO:0046872">
    <property type="term" value="F:metal ion binding"/>
    <property type="evidence" value="ECO:0007669"/>
    <property type="project" value="UniProtKB-KW"/>
</dbReference>
<evidence type="ECO:0000256" key="3">
    <source>
        <dbReference type="ARBA" id="ARBA00022723"/>
    </source>
</evidence>
<evidence type="ECO:0000313" key="7">
    <source>
        <dbReference type="EMBL" id="AKJ03247.1"/>
    </source>
</evidence>
<dbReference type="InterPro" id="IPR006638">
    <property type="entry name" value="Elp3/MiaA/NifB-like_rSAM"/>
</dbReference>